<keyword evidence="3" id="KW-1185">Reference proteome</keyword>
<evidence type="ECO:0000313" key="2">
    <source>
        <dbReference type="EMBL" id="SET15668.1"/>
    </source>
</evidence>
<reference evidence="2 3" key="1">
    <citation type="submission" date="2016-10" db="EMBL/GenBank/DDBJ databases">
        <authorList>
            <person name="Varghese N."/>
            <person name="Submissions S."/>
        </authorList>
    </citation>
    <scope>NUCLEOTIDE SEQUENCE [LARGE SCALE GENOMIC DNA]</scope>
    <source>
        <strain evidence="2 3">DSM 16525</strain>
    </source>
</reference>
<dbReference type="PANTHER" id="PTHR36842">
    <property type="entry name" value="PROTEIN TOLB HOMOLOG"/>
    <property type="match status" value="1"/>
</dbReference>
<gene>
    <name evidence="2" type="ORF">SAMN05443572_1011272</name>
</gene>
<dbReference type="InterPro" id="IPR011659">
    <property type="entry name" value="WD40"/>
</dbReference>
<dbReference type="SUPFAM" id="SSF69304">
    <property type="entry name" value="Tricorn protease N-terminal domain"/>
    <property type="match status" value="1"/>
</dbReference>
<dbReference type="EMBL" id="FOIB01000001">
    <property type="protein sequence ID" value="SET15668.1"/>
    <property type="molecule type" value="Genomic_DNA"/>
</dbReference>
<comment type="caution">
    <text evidence="2">The sequence shown here is derived from an EMBL/GenBank/DDBJ whole genome shotgun (WGS) entry which is preliminary data.</text>
</comment>
<dbReference type="Gene3D" id="2.120.10.30">
    <property type="entry name" value="TolB, C-terminal domain"/>
    <property type="match status" value="1"/>
</dbReference>
<evidence type="ECO:0000313" key="3">
    <source>
        <dbReference type="Proteomes" id="UP000183760"/>
    </source>
</evidence>
<comment type="similarity">
    <text evidence="1">Belongs to the TolB family.</text>
</comment>
<dbReference type="Proteomes" id="UP000183760">
    <property type="component" value="Unassembled WGS sequence"/>
</dbReference>
<accession>A0ABY1BYM4</accession>
<protein>
    <submittedName>
        <fullName evidence="2">TolB protein</fullName>
    </submittedName>
</protein>
<evidence type="ECO:0000256" key="1">
    <source>
        <dbReference type="ARBA" id="ARBA00009820"/>
    </source>
</evidence>
<sequence length="249" mass="26756">MWMASSLALTACGGADVEAASSGDATVAEQSQSAVADRRIIVYLTPSQQLYGVKDGKSTLIAERASAPSVSPDGSQVVFSKLPSSWNVGEPVKSAELHLYKASNGKTERLTAGHDDQSPSWTPDGKSILFQSKLRSGLASFWRVKPNGKNLEQVTNRSTSLATDPAYVPAPVSNTPVQWGPNQRRIIVYLSPQTTTTTEVRVMKLDAQDNVTSAYSLGQGTSPAWTEEGNVRFQREVNGQLVDVEVSVQ</sequence>
<dbReference type="Pfam" id="PF07676">
    <property type="entry name" value="PD40"/>
    <property type="match status" value="2"/>
</dbReference>
<dbReference type="InterPro" id="IPR011042">
    <property type="entry name" value="6-blade_b-propeller_TolB-like"/>
</dbReference>
<organism evidence="2 3">
    <name type="scientific">Myxococcus fulvus</name>
    <dbReference type="NCBI Taxonomy" id="33"/>
    <lineage>
        <taxon>Bacteria</taxon>
        <taxon>Pseudomonadati</taxon>
        <taxon>Myxococcota</taxon>
        <taxon>Myxococcia</taxon>
        <taxon>Myxococcales</taxon>
        <taxon>Cystobacterineae</taxon>
        <taxon>Myxococcaceae</taxon>
        <taxon>Myxococcus</taxon>
    </lineage>
</organism>
<name>A0ABY1BYM4_MYXFU</name>
<proteinExistence type="inferred from homology"/>